<feature type="compositionally biased region" description="Basic residues" evidence="1">
    <location>
        <begin position="43"/>
        <end position="58"/>
    </location>
</feature>
<keyword evidence="2" id="KW-0548">Nucleotidyltransferase</keyword>
<sequence>ERPSSGPGRQAAGRPVAEAAGPPPGWTRPRGAPPGVDHPRGGPVRRRLGADRGRRHPGALRGERRGEGAALDARQGPRLGDRRVRDAATGHQGADTTGGDAGTAGGAHGRDPAADRAVAAGGHRPRGAGRAADRRRLRRAPGRCRHALRGDHRRLCRAGAGVPEAARRAPTEARPPPRRRRGRQRRGRPRGAAARPRLLGGWRRGRRLQRRDDRRPGVRRAPGDRRAQPLHPGHPRRAPPAREHRPGWPLRRPARRARGPGAAGRPEERRLV</sequence>
<feature type="compositionally biased region" description="Basic and acidic residues" evidence="1">
    <location>
        <begin position="210"/>
        <end position="227"/>
    </location>
</feature>
<proteinExistence type="predicted"/>
<feature type="compositionally biased region" description="Low complexity" evidence="1">
    <location>
        <begin position="190"/>
        <end position="201"/>
    </location>
</feature>
<feature type="region of interest" description="Disordered" evidence="1">
    <location>
        <begin position="1"/>
        <end position="272"/>
    </location>
</feature>
<feature type="compositionally biased region" description="Basic residues" evidence="1">
    <location>
        <begin position="176"/>
        <end position="189"/>
    </location>
</feature>
<accession>A0A6J4VF83</accession>
<feature type="non-terminal residue" evidence="2">
    <location>
        <position position="1"/>
    </location>
</feature>
<dbReference type="EC" id="2.7.7.56" evidence="2"/>
<organism evidence="2">
    <name type="scientific">uncultured Thermomicrobiales bacterium</name>
    <dbReference type="NCBI Taxonomy" id="1645740"/>
    <lineage>
        <taxon>Bacteria</taxon>
        <taxon>Pseudomonadati</taxon>
        <taxon>Thermomicrobiota</taxon>
        <taxon>Thermomicrobia</taxon>
        <taxon>Thermomicrobiales</taxon>
        <taxon>environmental samples</taxon>
    </lineage>
</organism>
<reference evidence="2" key="1">
    <citation type="submission" date="2020-02" db="EMBL/GenBank/DDBJ databases">
        <authorList>
            <person name="Meier V. D."/>
        </authorList>
    </citation>
    <scope>NUCLEOTIDE SEQUENCE</scope>
    <source>
        <strain evidence="2">AVDCRST_MAG49</strain>
    </source>
</reference>
<evidence type="ECO:0000313" key="2">
    <source>
        <dbReference type="EMBL" id="CAA9577651.1"/>
    </source>
</evidence>
<feature type="compositionally biased region" description="Low complexity" evidence="1">
    <location>
        <begin position="89"/>
        <end position="98"/>
    </location>
</feature>
<evidence type="ECO:0000256" key="1">
    <source>
        <dbReference type="SAM" id="MobiDB-lite"/>
    </source>
</evidence>
<dbReference type="AlphaFoldDB" id="A0A6J4VF83"/>
<feature type="compositionally biased region" description="Basic residues" evidence="1">
    <location>
        <begin position="123"/>
        <end position="156"/>
    </location>
</feature>
<keyword evidence="2" id="KW-0808">Transferase</keyword>
<protein>
    <submittedName>
        <fullName evidence="2">Ribonuclease PH</fullName>
        <ecNumber evidence="2">2.7.7.56</ecNumber>
    </submittedName>
</protein>
<feature type="non-terminal residue" evidence="2">
    <location>
        <position position="272"/>
    </location>
</feature>
<gene>
    <name evidence="2" type="ORF">AVDCRST_MAG49-4343</name>
</gene>
<name>A0A6J4VF83_9BACT</name>
<feature type="compositionally biased region" description="Basic and acidic residues" evidence="1">
    <location>
        <begin position="79"/>
        <end position="88"/>
    </location>
</feature>
<dbReference type="GO" id="GO:0009022">
    <property type="term" value="F:tRNA nucleotidyltransferase activity"/>
    <property type="evidence" value="ECO:0007669"/>
    <property type="project" value="UniProtKB-EC"/>
</dbReference>
<dbReference type="EMBL" id="CADCWG010000313">
    <property type="protein sequence ID" value="CAA9577651.1"/>
    <property type="molecule type" value="Genomic_DNA"/>
</dbReference>